<keyword evidence="2" id="KW-1185">Reference proteome</keyword>
<proteinExistence type="predicted"/>
<protein>
    <submittedName>
        <fullName evidence="1">Uncharacterized protein</fullName>
    </submittedName>
</protein>
<reference evidence="1" key="1">
    <citation type="submission" date="2023-10" db="EMBL/GenBank/DDBJ databases">
        <authorList>
            <person name="Rodriguez Cubillos JULIANA M."/>
            <person name="De Vega J."/>
        </authorList>
    </citation>
    <scope>NUCLEOTIDE SEQUENCE</scope>
</reference>
<organism evidence="1 2">
    <name type="scientific">Trifolium pratense</name>
    <name type="common">Red clover</name>
    <dbReference type="NCBI Taxonomy" id="57577"/>
    <lineage>
        <taxon>Eukaryota</taxon>
        <taxon>Viridiplantae</taxon>
        <taxon>Streptophyta</taxon>
        <taxon>Embryophyta</taxon>
        <taxon>Tracheophyta</taxon>
        <taxon>Spermatophyta</taxon>
        <taxon>Magnoliopsida</taxon>
        <taxon>eudicotyledons</taxon>
        <taxon>Gunneridae</taxon>
        <taxon>Pentapetalae</taxon>
        <taxon>rosids</taxon>
        <taxon>fabids</taxon>
        <taxon>Fabales</taxon>
        <taxon>Fabaceae</taxon>
        <taxon>Papilionoideae</taxon>
        <taxon>50 kb inversion clade</taxon>
        <taxon>NPAAA clade</taxon>
        <taxon>Hologalegina</taxon>
        <taxon>IRL clade</taxon>
        <taxon>Trifolieae</taxon>
        <taxon>Trifolium</taxon>
    </lineage>
</organism>
<sequence length="888" mass="98406">MGEEVGCVQALEDGRTENKEESKTELKRDYNQCVADTEPDVFPNKKQAKEVSNDEVRSEVTNPNASSTEHALTFHDISSQLTESENVNHAECGELTSTCLENSSSSHDTTSDEAGDQNNDNDNDNNNNTSRNDKSTDSNDAVMSRVVMEIPKHASSTGIRKITFKFSKKKEDYDNDYQTSAGYTDGNGYGYGYHGDDEYLAKDDSNSGFLETSYGTGYVPYEDSDLYSGNMELKMSKKVVPNCFPTNVKKLLSTGILDGAAVKYIYNPGKVELDGIIGGGGYLCGCSMCSYSRVLSAYEFEQHAGAKTRHPNNHIFLENGKPIYSIIHEIKTAPNSMPDEIIKNVAGSSINEESFQVWKESLLQSNRKVPTHKNYSTKFTGMRHTHNSQSIESASHFSSSRARNHFEQQMYVNQTTDEWKRVVKKPSTYPYNSGILQKRSADGCTKKRDNDLHRLLFMPNGLPDGAELAYYVKGQKLLGGYKQGNGIVCGCCDVEISPSQFEAHAGMAARRQPYRHIYTSNGLTLHDIALSLANGQNLTTGDSDDMCAICGDGGDLILCNGCPRAFHAACLGLHGVPDSGWHCLNCKDNTGDGGGVRPIMIRLTRVDKEPEYEMGGCVVCRENDFSVDTFDDRTVIICDQCEKEYHVGCLRDIGLCELEELPKDKWFCCDDCNRIYVALQNSVSAGADTIPSSLSELIIRKHEERGLCTYGSMNDIQWRILSGKSRYPEHLPLLSRAAAIFRECFDPIVAISGRDLIPVMVYGRNISGQEFGGMYCIVLIVNSVVVSAGLLRIFGCNIAELPLVATSREHQGKGYFQVLFSCIERLLSSLNVEKLVLPAAGDAESIWTKKLGFHKMSEDQLSKYLKEVQLTLFNKTSVLEKTVQLVTE</sequence>
<evidence type="ECO:0000313" key="2">
    <source>
        <dbReference type="Proteomes" id="UP001177021"/>
    </source>
</evidence>
<gene>
    <name evidence="1" type="ORF">MILVUS5_LOCUS19249</name>
</gene>
<accession>A0ACB0K4V7</accession>
<dbReference type="EMBL" id="CASHSV030000160">
    <property type="protein sequence ID" value="CAJ2651642.1"/>
    <property type="molecule type" value="Genomic_DNA"/>
</dbReference>
<comment type="caution">
    <text evidence="1">The sequence shown here is derived from an EMBL/GenBank/DDBJ whole genome shotgun (WGS) entry which is preliminary data.</text>
</comment>
<dbReference type="Proteomes" id="UP001177021">
    <property type="component" value="Unassembled WGS sequence"/>
</dbReference>
<name>A0ACB0K4V7_TRIPR</name>
<evidence type="ECO:0000313" key="1">
    <source>
        <dbReference type="EMBL" id="CAJ2651642.1"/>
    </source>
</evidence>